<reference evidence="1 2" key="1">
    <citation type="submission" date="2018-07" db="EMBL/GenBank/DDBJ databases">
        <title>Genomic Encyclopedia of Type Strains, Phase III (KMG-III): the genomes of soil and plant-associated and newly described type strains.</title>
        <authorList>
            <person name="Whitman W."/>
        </authorList>
    </citation>
    <scope>NUCLEOTIDE SEQUENCE [LARGE SCALE GENOMIC DNA]</scope>
    <source>
        <strain evidence="1 2">CECT 7031</strain>
    </source>
</reference>
<dbReference type="PANTHER" id="PTHR46211">
    <property type="entry name" value="GLYCEROPHOSPHORYL DIESTER PHOSPHODIESTERASE"/>
    <property type="match status" value="1"/>
</dbReference>
<sequence>MTEVIAHRGFHNHVPENTLPAFASALATNADAIEIDLHRTKDGHLVIIHDEIIDRTTNGHGFVKALTLAQIQTYATRNTNGPLFYDVQVPTFRDLLTYLAEKNFTRTLVIEVKTDKLNYPGIEQEILDTLAEFDPQYSVIFQSFNLNTLHTFRELAPTAEIAALTFIITPKVLMGRRRGDFDYIHPDITKLKSIPLMYALAKRIGHIRPWNVDQYADQQRLIRDGFAGLITNEVQKALALRDSIN</sequence>
<dbReference type="SUPFAM" id="SSF51695">
    <property type="entry name" value="PLC-like phosphodiesterases"/>
    <property type="match status" value="1"/>
</dbReference>
<comment type="caution">
    <text evidence="1">The sequence shown here is derived from an EMBL/GenBank/DDBJ whole genome shotgun (WGS) entry which is preliminary data.</text>
</comment>
<dbReference type="InterPro" id="IPR030395">
    <property type="entry name" value="GP_PDE_dom"/>
</dbReference>
<gene>
    <name evidence="1" type="ORF">DFP99_0636</name>
</gene>
<dbReference type="GO" id="GO:0008081">
    <property type="term" value="F:phosphoric diester hydrolase activity"/>
    <property type="evidence" value="ECO:0007669"/>
    <property type="project" value="InterPro"/>
</dbReference>
<dbReference type="EMBL" id="QRAS01000001">
    <property type="protein sequence ID" value="RDL12201.1"/>
    <property type="molecule type" value="Genomic_DNA"/>
</dbReference>
<organism evidence="1 2">
    <name type="scientific">Weissella soli</name>
    <dbReference type="NCBI Taxonomy" id="155866"/>
    <lineage>
        <taxon>Bacteria</taxon>
        <taxon>Bacillati</taxon>
        <taxon>Bacillota</taxon>
        <taxon>Bacilli</taxon>
        <taxon>Lactobacillales</taxon>
        <taxon>Lactobacillaceae</taxon>
        <taxon>Weissella</taxon>
    </lineage>
</organism>
<dbReference type="InterPro" id="IPR017946">
    <property type="entry name" value="PLC-like_Pdiesterase_TIM-brl"/>
</dbReference>
<dbReference type="AlphaFoldDB" id="A0A288QU63"/>
<proteinExistence type="predicted"/>
<dbReference type="Proteomes" id="UP000254912">
    <property type="component" value="Unassembled WGS sequence"/>
</dbReference>
<dbReference type="PANTHER" id="PTHR46211:SF1">
    <property type="entry name" value="GLYCEROPHOSPHODIESTER PHOSPHODIESTERASE, CYTOPLASMIC"/>
    <property type="match status" value="1"/>
</dbReference>
<dbReference type="PROSITE" id="PS51704">
    <property type="entry name" value="GP_PDE"/>
    <property type="match status" value="1"/>
</dbReference>
<keyword evidence="2" id="KW-1185">Reference proteome</keyword>
<evidence type="ECO:0000313" key="1">
    <source>
        <dbReference type="EMBL" id="RDL12201.1"/>
    </source>
</evidence>
<protein>
    <submittedName>
        <fullName evidence="1">Glycerophosphoryl diester phosphodiesterase</fullName>
    </submittedName>
</protein>
<evidence type="ECO:0000313" key="2">
    <source>
        <dbReference type="Proteomes" id="UP000254912"/>
    </source>
</evidence>
<accession>A0A288QU63</accession>
<dbReference type="Pfam" id="PF03009">
    <property type="entry name" value="GDPD"/>
    <property type="match status" value="1"/>
</dbReference>
<dbReference type="RefSeq" id="WP_070230251.1">
    <property type="nucleotide sequence ID" value="NZ_BJYO01000002.1"/>
</dbReference>
<dbReference type="GeneID" id="94546199"/>
<dbReference type="Gene3D" id="3.20.20.190">
    <property type="entry name" value="Phosphatidylinositol (PI) phosphodiesterase"/>
    <property type="match status" value="1"/>
</dbReference>
<dbReference type="KEGG" id="wso:WSWS_01007"/>
<dbReference type="GO" id="GO:0006629">
    <property type="term" value="P:lipid metabolic process"/>
    <property type="evidence" value="ECO:0007669"/>
    <property type="project" value="InterPro"/>
</dbReference>
<name>A0A288QU63_9LACO</name>